<dbReference type="PANTHER" id="PTHR43166">
    <property type="entry name" value="AMINO ACID IMPORT ATP-BINDING PROTEIN"/>
    <property type="match status" value="1"/>
</dbReference>
<dbReference type="SUPFAM" id="SSF52540">
    <property type="entry name" value="P-loop containing nucleoside triphosphate hydrolases"/>
    <property type="match status" value="1"/>
</dbReference>
<comment type="subunit">
    <text evidence="10">Homodimer. Forms a membrane-associated complex with FtsX.</text>
</comment>
<reference evidence="12 13" key="1">
    <citation type="journal article" date="2014" name="Genome Announc.">
        <title>Draft Genome Sequence of Propane- and Butane-Oxidizing Actinobacterium Rhodococcus ruber IEGM 231.</title>
        <authorList>
            <person name="Ivshina I.B."/>
            <person name="Kuyukina M.S."/>
            <person name="Krivoruchko A.V."/>
            <person name="Barbe V."/>
            <person name="Fischer C."/>
        </authorList>
    </citation>
    <scope>NUCLEOTIDE SEQUENCE [LARGE SCALE GENOMIC DNA]</scope>
</reference>
<comment type="similarity">
    <text evidence="1">Belongs to the ABC transporter superfamily.</text>
</comment>
<evidence type="ECO:0000256" key="10">
    <source>
        <dbReference type="ARBA" id="ARBA00063837"/>
    </source>
</evidence>
<dbReference type="GO" id="GO:0005524">
    <property type="term" value="F:ATP binding"/>
    <property type="evidence" value="ECO:0007669"/>
    <property type="project" value="UniProtKB-KW"/>
</dbReference>
<feature type="domain" description="ABC transporter" evidence="11">
    <location>
        <begin position="2"/>
        <end position="243"/>
    </location>
</feature>
<gene>
    <name evidence="12" type="primary">metN</name>
    <name evidence="12" type="ORF">RHRU231_560046</name>
</gene>
<dbReference type="PROSITE" id="PS50893">
    <property type="entry name" value="ABC_TRANSPORTER_2"/>
    <property type="match status" value="1"/>
</dbReference>
<dbReference type="Pfam" id="PF09383">
    <property type="entry name" value="NIL"/>
    <property type="match status" value="1"/>
</dbReference>
<proteinExistence type="inferred from homology"/>
<dbReference type="FunFam" id="3.40.50.300:FF:000056">
    <property type="entry name" value="Cell division ATP-binding protein FtsE"/>
    <property type="match status" value="1"/>
</dbReference>
<dbReference type="Proteomes" id="UP000042997">
    <property type="component" value="Unassembled WGS sequence"/>
</dbReference>
<keyword evidence="7" id="KW-0029">Amino-acid transport</keyword>
<dbReference type="EMBL" id="CCSD01000068">
    <property type="protein sequence ID" value="CDZ89792.1"/>
    <property type="molecule type" value="Genomic_DNA"/>
</dbReference>
<keyword evidence="2" id="KW-0813">Transport</keyword>
<dbReference type="SUPFAM" id="SSF55021">
    <property type="entry name" value="ACT-like"/>
    <property type="match status" value="1"/>
</dbReference>
<evidence type="ECO:0000256" key="9">
    <source>
        <dbReference type="ARBA" id="ARBA00054718"/>
    </source>
</evidence>
<organism evidence="12 13">
    <name type="scientific">Rhodococcus ruber</name>
    <dbReference type="NCBI Taxonomy" id="1830"/>
    <lineage>
        <taxon>Bacteria</taxon>
        <taxon>Bacillati</taxon>
        <taxon>Actinomycetota</taxon>
        <taxon>Actinomycetes</taxon>
        <taxon>Mycobacteriales</taxon>
        <taxon>Nocardiaceae</taxon>
        <taxon>Rhodococcus</taxon>
    </lineage>
</organism>
<dbReference type="InterPro" id="IPR003439">
    <property type="entry name" value="ABC_transporter-like_ATP-bd"/>
</dbReference>
<dbReference type="PROSITE" id="PS00211">
    <property type="entry name" value="ABC_TRANSPORTER_1"/>
    <property type="match status" value="1"/>
</dbReference>
<dbReference type="SMART" id="SM00382">
    <property type="entry name" value="AAA"/>
    <property type="match status" value="1"/>
</dbReference>
<comment type="function">
    <text evidence="9">Part of the ABC transporter FtsEX involved in cellular division. Has ATPase activity.</text>
</comment>
<dbReference type="AlphaFoldDB" id="A0A098BNG7"/>
<evidence type="ECO:0000256" key="1">
    <source>
        <dbReference type="ARBA" id="ARBA00005417"/>
    </source>
</evidence>
<dbReference type="PANTHER" id="PTHR43166:SF30">
    <property type="entry name" value="METHIONINE IMPORT ATP-BINDING PROTEIN METN"/>
    <property type="match status" value="1"/>
</dbReference>
<dbReference type="Gene3D" id="3.30.70.260">
    <property type="match status" value="1"/>
</dbReference>
<dbReference type="InterPro" id="IPR045865">
    <property type="entry name" value="ACT-like_dom_sf"/>
</dbReference>
<dbReference type="InterPro" id="IPR041701">
    <property type="entry name" value="MetN_ABC"/>
</dbReference>
<evidence type="ECO:0000256" key="2">
    <source>
        <dbReference type="ARBA" id="ARBA00022448"/>
    </source>
</evidence>
<evidence type="ECO:0000259" key="11">
    <source>
        <dbReference type="PROSITE" id="PS50893"/>
    </source>
</evidence>
<dbReference type="RefSeq" id="WP_040272943.1">
    <property type="nucleotide sequence ID" value="NZ_JAGGMX010000001.1"/>
</dbReference>
<keyword evidence="4" id="KW-0547">Nucleotide-binding</keyword>
<dbReference type="InterPro" id="IPR018449">
    <property type="entry name" value="NIL_domain"/>
</dbReference>
<evidence type="ECO:0000256" key="4">
    <source>
        <dbReference type="ARBA" id="ARBA00022741"/>
    </source>
</evidence>
<sequence>MIVVDGLTKSYPATGGTGTIDALRGIDLRIDEGEVFGIVGPSGSGKSTLLRCLNLLERPTSGRILLRGEDLSHLSEGRLRASRRRIGTVFQQFNLLHSRTVRANVEFPLEVAGVRRTERRDRAEMLLELVGLTDKRDAFPSQLSGGQQQRVGVARALAAEPDVLLCDEATSALDPITTEQVLDLIAAVNRTLGVTIVVVTHELSVVRRICTSAALLDGGRIVESGPVADLVADPGSRLGDALLPAGVGEQNGDVTALVTARGSAVATPWLSRLSRDVGVDVAVVGGRVDRVAGTDIGKLHVRFDGDVDRDAVDRFFATLPDVTVAWTTGAVARVGA</sequence>
<evidence type="ECO:0000256" key="5">
    <source>
        <dbReference type="ARBA" id="ARBA00022840"/>
    </source>
</evidence>
<dbReference type="InterPro" id="IPR050086">
    <property type="entry name" value="MetN_ABC_transporter-like"/>
</dbReference>
<evidence type="ECO:0000256" key="7">
    <source>
        <dbReference type="ARBA" id="ARBA00022970"/>
    </source>
</evidence>
<keyword evidence="3" id="KW-1003">Cell membrane</keyword>
<keyword evidence="6" id="KW-1278">Translocase</keyword>
<evidence type="ECO:0000256" key="6">
    <source>
        <dbReference type="ARBA" id="ARBA00022967"/>
    </source>
</evidence>
<accession>A0A098BNG7</accession>
<evidence type="ECO:0000256" key="3">
    <source>
        <dbReference type="ARBA" id="ARBA00022475"/>
    </source>
</evidence>
<dbReference type="GO" id="GO:0005886">
    <property type="term" value="C:plasma membrane"/>
    <property type="evidence" value="ECO:0007669"/>
    <property type="project" value="UniProtKB-ARBA"/>
</dbReference>
<name>A0A098BNG7_9NOCA</name>
<evidence type="ECO:0000256" key="8">
    <source>
        <dbReference type="ARBA" id="ARBA00023136"/>
    </source>
</evidence>
<dbReference type="CDD" id="cd03258">
    <property type="entry name" value="ABC_MetN_methionine_transporter"/>
    <property type="match status" value="1"/>
</dbReference>
<evidence type="ECO:0000313" key="12">
    <source>
        <dbReference type="EMBL" id="CDZ89792.1"/>
    </source>
</evidence>
<dbReference type="InterPro" id="IPR027417">
    <property type="entry name" value="P-loop_NTPase"/>
</dbReference>
<keyword evidence="8" id="KW-0472">Membrane</keyword>
<dbReference type="Pfam" id="PF00005">
    <property type="entry name" value="ABC_tran"/>
    <property type="match status" value="1"/>
</dbReference>
<dbReference type="InterPro" id="IPR003593">
    <property type="entry name" value="AAA+_ATPase"/>
</dbReference>
<keyword evidence="5 12" id="KW-0067">ATP-binding</keyword>
<protein>
    <submittedName>
        <fullName evidence="12">DL-methionine transporter subunit ATP-binding component of ABC superfamily</fullName>
    </submittedName>
</protein>
<dbReference type="OrthoDB" id="4398079at2"/>
<dbReference type="Gene3D" id="3.40.50.300">
    <property type="entry name" value="P-loop containing nucleotide triphosphate hydrolases"/>
    <property type="match status" value="1"/>
</dbReference>
<dbReference type="GO" id="GO:0006865">
    <property type="term" value="P:amino acid transport"/>
    <property type="evidence" value="ECO:0007669"/>
    <property type="project" value="UniProtKB-KW"/>
</dbReference>
<evidence type="ECO:0000313" key="13">
    <source>
        <dbReference type="Proteomes" id="UP000042997"/>
    </source>
</evidence>
<dbReference type="GO" id="GO:0016887">
    <property type="term" value="F:ATP hydrolysis activity"/>
    <property type="evidence" value="ECO:0007669"/>
    <property type="project" value="InterPro"/>
</dbReference>
<dbReference type="InterPro" id="IPR017871">
    <property type="entry name" value="ABC_transporter-like_CS"/>
</dbReference>